<name>I0KCZ2_9BACT</name>
<dbReference type="KEGG" id="fae:FAES_3994"/>
<dbReference type="Proteomes" id="UP000011058">
    <property type="component" value="Chromosome"/>
</dbReference>
<dbReference type="HOGENOM" id="CLU_1298246_0_0_10"/>
<evidence type="ECO:0000313" key="1">
    <source>
        <dbReference type="EMBL" id="CCH01995.1"/>
    </source>
</evidence>
<dbReference type="AlphaFoldDB" id="I0KCZ2"/>
<sequence length="212" mass="23663">MYLLAFGMNGCGYRPYIKTIIDPFTGVATRTMTIGYKQTELIADAIAYSNDPVSYRLAQLNRLPAYDVILSASEGDTLLTFIRWSPQIKYDVPDTASLLILPGLSLYREANETPLALPLKKRFHTIGGPLVVQAHVDQAAMRLMGASGVKAFRVTQVTANESDPEPVSYYWLTDKAKAFRKGIALFDAPPKQRLEPQERVKKSKGIKTPKYF</sequence>
<reference evidence="1 2" key="1">
    <citation type="journal article" date="2012" name="J. Bacteriol.">
        <title>Genome Sequence of Fibrella aestuarina BUZ 2T, a Filamentous Marine Bacterium.</title>
        <authorList>
            <person name="Filippini M."/>
            <person name="Qi W."/>
            <person name="Blom J."/>
            <person name="Goesmann A."/>
            <person name="Smits T.H."/>
            <person name="Bagheri H.C."/>
        </authorList>
    </citation>
    <scope>NUCLEOTIDE SEQUENCE [LARGE SCALE GENOMIC DNA]</scope>
    <source>
        <strain evidence="2">BUZ 2T</strain>
    </source>
</reference>
<accession>I0KCZ2</accession>
<protein>
    <submittedName>
        <fullName evidence="1">Uncharacterized protein</fullName>
    </submittedName>
</protein>
<proteinExistence type="predicted"/>
<keyword evidence="2" id="KW-1185">Reference proteome</keyword>
<organism evidence="1 2">
    <name type="scientific">Fibrella aestuarina BUZ 2</name>
    <dbReference type="NCBI Taxonomy" id="1166018"/>
    <lineage>
        <taxon>Bacteria</taxon>
        <taxon>Pseudomonadati</taxon>
        <taxon>Bacteroidota</taxon>
        <taxon>Cytophagia</taxon>
        <taxon>Cytophagales</taxon>
        <taxon>Spirosomataceae</taxon>
        <taxon>Fibrella</taxon>
    </lineage>
</organism>
<evidence type="ECO:0000313" key="2">
    <source>
        <dbReference type="Proteomes" id="UP000011058"/>
    </source>
</evidence>
<gene>
    <name evidence="1" type="ORF">FAES_3994</name>
</gene>
<dbReference type="EMBL" id="HE796683">
    <property type="protein sequence ID" value="CCH01995.1"/>
    <property type="molecule type" value="Genomic_DNA"/>
</dbReference>